<dbReference type="PANTHER" id="PTHR46082">
    <property type="entry name" value="ATP/GTP-BINDING PROTEIN-RELATED"/>
    <property type="match status" value="1"/>
</dbReference>
<dbReference type="InterPro" id="IPR053137">
    <property type="entry name" value="NLR-like"/>
</dbReference>
<dbReference type="EMBL" id="CBMG010000472">
    <property type="protein sequence ID" value="CEG03303.1"/>
    <property type="molecule type" value="Genomic_DNA"/>
</dbReference>
<dbReference type="AlphaFoldDB" id="A0A096PF70"/>
<evidence type="ECO:0000313" key="1">
    <source>
        <dbReference type="EMBL" id="CEG03303.1"/>
    </source>
</evidence>
<protein>
    <submittedName>
        <fullName evidence="1">WGS project CBMG000000000 data, contig CS5907-c000473</fullName>
    </submittedName>
</protein>
<name>A0A096PF70_9HYPO</name>
<dbReference type="SUPFAM" id="SSF48452">
    <property type="entry name" value="TPR-like"/>
    <property type="match status" value="1"/>
</dbReference>
<dbReference type="PANTHER" id="PTHR46082:SF11">
    <property type="entry name" value="AAA+ ATPASE DOMAIN-CONTAINING PROTEIN-RELATED"/>
    <property type="match status" value="1"/>
</dbReference>
<reference evidence="1" key="1">
    <citation type="submission" date="2013-05" db="EMBL/GenBank/DDBJ databases">
        <title>Draft genome sequences of six wheat associated Fusarium spp. isolates.</title>
        <authorList>
            <person name="Moolhuijzen P.M."/>
            <person name="Manners J.M."/>
            <person name="Wilcox S."/>
            <person name="Bellgard M.I."/>
            <person name="Gardiner D.M."/>
        </authorList>
    </citation>
    <scope>NUCLEOTIDE SEQUENCE</scope>
    <source>
        <strain evidence="1">CS5907</strain>
        <strain evidence="1">CS5907</strain>
    </source>
</reference>
<dbReference type="Pfam" id="PF13424">
    <property type="entry name" value="TPR_12"/>
    <property type="match status" value="2"/>
</dbReference>
<dbReference type="Gene3D" id="1.25.40.10">
    <property type="entry name" value="Tetratricopeptide repeat domain"/>
    <property type="match status" value="1"/>
</dbReference>
<accession>A0A096PF70</accession>
<comment type="caution">
    <text evidence="1">The sequence shown here is derived from an EMBL/GenBank/DDBJ whole genome shotgun (WGS) entry which is preliminary data.</text>
</comment>
<sequence length="260" mass="29376">MIRSPSNLETDLNNLPDDEDDSRFIDIAITIMTKLLQDDAKERGTPDNNIFAHALYLCNVVDRQGKKQEAARLFVLISAYSCKQQAWRDMEKVAGKALRLRTEDLGEKHIDTLWSLGDLASSLYAQSQYREATELFRRLLALRQEALGAEHPHTIWSMGSLAITYGMQGLYGDAENIFVSLLAFQQKTMGEKHEDTITTMCNLAATYFGQCRYDKTEETLISVLAFHLEVLGDTHPRTSQVKRNLSQVRQVRAASVSNLS</sequence>
<proteinExistence type="predicted"/>
<dbReference type="InterPro" id="IPR011990">
    <property type="entry name" value="TPR-like_helical_dom_sf"/>
</dbReference>
<gene>
    <name evidence="1" type="ORF">BN851_0024130</name>
</gene>
<organism evidence="1">
    <name type="scientific">Fusarium acuminatum CS5907</name>
    <dbReference type="NCBI Taxonomy" id="1318461"/>
    <lineage>
        <taxon>Eukaryota</taxon>
        <taxon>Fungi</taxon>
        <taxon>Dikarya</taxon>
        <taxon>Ascomycota</taxon>
        <taxon>Pezizomycotina</taxon>
        <taxon>Sordariomycetes</taxon>
        <taxon>Hypocreomycetidae</taxon>
        <taxon>Hypocreales</taxon>
        <taxon>Nectriaceae</taxon>
        <taxon>Fusarium</taxon>
        <taxon>Fusarium tricinctum species complex</taxon>
    </lineage>
</organism>